<evidence type="ECO:0000256" key="1">
    <source>
        <dbReference type="SAM" id="SignalP"/>
    </source>
</evidence>
<name>A0A2U2BJ04_ALCFA</name>
<comment type="caution">
    <text evidence="2">The sequence shown here is derived from an EMBL/GenBank/DDBJ whole genome shotgun (WGS) entry which is preliminary data.</text>
</comment>
<feature type="chain" id="PRO_5015458507" evidence="1">
    <location>
        <begin position="21"/>
        <end position="171"/>
    </location>
</feature>
<keyword evidence="1" id="KW-0732">Signal</keyword>
<evidence type="ECO:0000313" key="3">
    <source>
        <dbReference type="Proteomes" id="UP000245216"/>
    </source>
</evidence>
<dbReference type="PROSITE" id="PS51257">
    <property type="entry name" value="PROKAR_LIPOPROTEIN"/>
    <property type="match status" value="1"/>
</dbReference>
<dbReference type="PANTHER" id="PTHR41247:SF1">
    <property type="entry name" value="HTH-TYPE TRANSCRIPTIONAL REPRESSOR YCNK"/>
    <property type="match status" value="1"/>
</dbReference>
<dbReference type="STRING" id="511.UZ73_12425"/>
<dbReference type="Pfam" id="PF05573">
    <property type="entry name" value="NosL"/>
    <property type="match status" value="1"/>
</dbReference>
<dbReference type="RefSeq" id="WP_086061209.1">
    <property type="nucleotide sequence ID" value="NZ_CAXOJJ010000001.1"/>
</dbReference>
<dbReference type="InterPro" id="IPR008719">
    <property type="entry name" value="N2O_reductase_NosL"/>
</dbReference>
<dbReference type="AlphaFoldDB" id="A0A2U2BJ04"/>
<protein>
    <submittedName>
        <fullName evidence="2">Copper resistance protein CopZ</fullName>
    </submittedName>
</protein>
<dbReference type="SUPFAM" id="SSF160387">
    <property type="entry name" value="NosL/MerB-like"/>
    <property type="match status" value="1"/>
</dbReference>
<accession>A0A2U2BJ04</accession>
<sequence length="171" mass="19221">MKKLRTFLLLCLGLILAACGQPEPIQAPPPPVVQIPQTAVGHYCGMYLFEHQGPKGQILLREREAPLWFTTIREVFAYTMLPEESKAIAATYVQDMAQRDQDGQFPEQAWIPAQDAWYLIYSRYTGGMGTIDALPFSQEQAAKDFQQQHGGQLVRFADMPENYIFGAVALP</sequence>
<dbReference type="EMBL" id="QEXO01000003">
    <property type="protein sequence ID" value="PWE13972.1"/>
    <property type="molecule type" value="Genomic_DNA"/>
</dbReference>
<reference evidence="2 3" key="2">
    <citation type="submission" date="2018-05" db="EMBL/GenBank/DDBJ databases">
        <authorList>
            <person name="Lanie J.A."/>
            <person name="Ng W.-L."/>
            <person name="Kazmierczak K.M."/>
            <person name="Andrzejewski T.M."/>
            <person name="Davidsen T.M."/>
            <person name="Wayne K.J."/>
            <person name="Tettelin H."/>
            <person name="Glass J.I."/>
            <person name="Rusch D."/>
            <person name="Podicherti R."/>
            <person name="Tsui H.-C.T."/>
            <person name="Winkler M.E."/>
        </authorList>
    </citation>
    <scope>NUCLEOTIDE SEQUENCE [LARGE SCALE GENOMIC DNA]</scope>
    <source>
        <strain evidence="2 3">YBY</strain>
    </source>
</reference>
<dbReference type="Proteomes" id="UP000245216">
    <property type="component" value="Unassembled WGS sequence"/>
</dbReference>
<gene>
    <name evidence="2" type="ORF">DF183_12500</name>
</gene>
<dbReference type="Gene3D" id="3.30.70.2050">
    <property type="match status" value="1"/>
</dbReference>
<organism evidence="2 3">
    <name type="scientific">Alcaligenes faecalis</name>
    <dbReference type="NCBI Taxonomy" id="511"/>
    <lineage>
        <taxon>Bacteria</taxon>
        <taxon>Pseudomonadati</taxon>
        <taxon>Pseudomonadota</taxon>
        <taxon>Betaproteobacteria</taxon>
        <taxon>Burkholderiales</taxon>
        <taxon>Alcaligenaceae</taxon>
        <taxon>Alcaligenes</taxon>
    </lineage>
</organism>
<proteinExistence type="predicted"/>
<reference evidence="2 3" key="1">
    <citation type="submission" date="2018-05" db="EMBL/GenBank/DDBJ databases">
        <title>Genome Sequence of an Efficient Indole-Degrading Bacterium, Alcaligenes sp.YBY.</title>
        <authorList>
            <person name="Yang B."/>
        </authorList>
    </citation>
    <scope>NUCLEOTIDE SEQUENCE [LARGE SCALE GENOMIC DNA]</scope>
    <source>
        <strain evidence="2 3">YBY</strain>
    </source>
</reference>
<dbReference type="Gene3D" id="3.30.70.2060">
    <property type="match status" value="1"/>
</dbReference>
<evidence type="ECO:0000313" key="2">
    <source>
        <dbReference type="EMBL" id="PWE13972.1"/>
    </source>
</evidence>
<feature type="signal peptide" evidence="1">
    <location>
        <begin position="1"/>
        <end position="20"/>
    </location>
</feature>
<dbReference type="PANTHER" id="PTHR41247">
    <property type="entry name" value="HTH-TYPE TRANSCRIPTIONAL REPRESSOR YCNK"/>
    <property type="match status" value="1"/>
</dbReference>